<accession>A0A1H4BQR1</accession>
<keyword evidence="3" id="KW-1185">Reference proteome</keyword>
<feature type="transmembrane region" description="Helical" evidence="1">
    <location>
        <begin position="16"/>
        <end position="39"/>
    </location>
</feature>
<keyword evidence="1" id="KW-0812">Transmembrane</keyword>
<sequence length="113" mass="12662">MEILQTILDTAVEYGIYFFECVGVIVLIIAGIQGVIGYVKKCPYVRLNLAKGMAMALEFKLGAEILRTVVVREWPELIIVGGIILLRAALTFLIHWEIKNEEEEKTPNPSGKE</sequence>
<dbReference type="PANTHER" id="PTHR38468:SF1">
    <property type="entry name" value="SLL0939 PROTEIN"/>
    <property type="match status" value="1"/>
</dbReference>
<dbReference type="Pfam" id="PF07784">
    <property type="entry name" value="DUF1622"/>
    <property type="match status" value="1"/>
</dbReference>
<keyword evidence="1" id="KW-0472">Membrane</keyword>
<evidence type="ECO:0000313" key="3">
    <source>
        <dbReference type="Proteomes" id="UP000199394"/>
    </source>
</evidence>
<dbReference type="InterPro" id="IPR012427">
    <property type="entry name" value="DUF1622"/>
</dbReference>
<name>A0A1H4BQR1_9FIRM</name>
<dbReference type="PANTHER" id="PTHR38468">
    <property type="entry name" value="SLL0939 PROTEIN"/>
    <property type="match status" value="1"/>
</dbReference>
<feature type="transmembrane region" description="Helical" evidence="1">
    <location>
        <begin position="77"/>
        <end position="96"/>
    </location>
</feature>
<dbReference type="EMBL" id="FNRK01000012">
    <property type="protein sequence ID" value="SEA50515.1"/>
    <property type="molecule type" value="Genomic_DNA"/>
</dbReference>
<evidence type="ECO:0000313" key="2">
    <source>
        <dbReference type="EMBL" id="SEA50515.1"/>
    </source>
</evidence>
<reference evidence="2 3" key="1">
    <citation type="submission" date="2016-10" db="EMBL/GenBank/DDBJ databases">
        <authorList>
            <person name="de Groot N.N."/>
        </authorList>
    </citation>
    <scope>NUCLEOTIDE SEQUENCE [LARGE SCALE GENOMIC DNA]</scope>
    <source>
        <strain evidence="2 3">SR12</strain>
    </source>
</reference>
<evidence type="ECO:0000256" key="1">
    <source>
        <dbReference type="SAM" id="Phobius"/>
    </source>
</evidence>
<keyword evidence="1" id="KW-1133">Transmembrane helix</keyword>
<dbReference type="STRING" id="81409.SAMN04515656_11242"/>
<dbReference type="OrthoDB" id="1654752at2"/>
<dbReference type="Proteomes" id="UP000199394">
    <property type="component" value="Unassembled WGS sequence"/>
</dbReference>
<protein>
    <submittedName>
        <fullName evidence="2">Uncharacterized membrane protein</fullName>
    </submittedName>
</protein>
<dbReference type="AlphaFoldDB" id="A0A1H4BQR1"/>
<dbReference type="RefSeq" id="WP_090307457.1">
    <property type="nucleotide sequence ID" value="NZ_FNRK01000012.1"/>
</dbReference>
<gene>
    <name evidence="2" type="ORF">SAMN04515656_11242</name>
</gene>
<organism evidence="2 3">
    <name type="scientific">Eubacterium aggregans</name>
    <dbReference type="NCBI Taxonomy" id="81409"/>
    <lineage>
        <taxon>Bacteria</taxon>
        <taxon>Bacillati</taxon>
        <taxon>Bacillota</taxon>
        <taxon>Clostridia</taxon>
        <taxon>Eubacteriales</taxon>
        <taxon>Eubacteriaceae</taxon>
        <taxon>Eubacterium</taxon>
    </lineage>
</organism>
<proteinExistence type="predicted"/>